<name>A0A8H3QFK8_9GLOM</name>
<proteinExistence type="predicted"/>
<accession>A0A8H3QFK8</accession>
<gene>
    <name evidence="1" type="ORF">RCL2_000459500</name>
</gene>
<protein>
    <submittedName>
        <fullName evidence="1">Uncharacterized protein</fullName>
    </submittedName>
</protein>
<sequence length="84" mass="9338">MYGKCSKTDLIINSGSGLVSKVMGPFSSHCSGKDKYDTLFPGIEFMRRPAFDACTSDNCHGSFPSRYSGTYSFEKKKIKIPRLL</sequence>
<reference evidence="1" key="1">
    <citation type="submission" date="2019-10" db="EMBL/GenBank/DDBJ databases">
        <title>Conservation and host-specific expression of non-tandemly repeated heterogenous ribosome RNA gene in arbuscular mycorrhizal fungi.</title>
        <authorList>
            <person name="Maeda T."/>
            <person name="Kobayashi Y."/>
            <person name="Nakagawa T."/>
            <person name="Ezawa T."/>
            <person name="Yamaguchi K."/>
            <person name="Bino T."/>
            <person name="Nishimoto Y."/>
            <person name="Shigenobu S."/>
            <person name="Kawaguchi M."/>
        </authorList>
    </citation>
    <scope>NUCLEOTIDE SEQUENCE</scope>
    <source>
        <strain evidence="1">HR1</strain>
    </source>
</reference>
<dbReference type="EMBL" id="BLAL01000029">
    <property type="protein sequence ID" value="GES77212.1"/>
    <property type="molecule type" value="Genomic_DNA"/>
</dbReference>
<comment type="caution">
    <text evidence="1">The sequence shown here is derived from an EMBL/GenBank/DDBJ whole genome shotgun (WGS) entry which is preliminary data.</text>
</comment>
<organism evidence="1 2">
    <name type="scientific">Rhizophagus clarus</name>
    <dbReference type="NCBI Taxonomy" id="94130"/>
    <lineage>
        <taxon>Eukaryota</taxon>
        <taxon>Fungi</taxon>
        <taxon>Fungi incertae sedis</taxon>
        <taxon>Mucoromycota</taxon>
        <taxon>Glomeromycotina</taxon>
        <taxon>Glomeromycetes</taxon>
        <taxon>Glomerales</taxon>
        <taxon>Glomeraceae</taxon>
        <taxon>Rhizophagus</taxon>
    </lineage>
</organism>
<dbReference type="OrthoDB" id="10510483at2759"/>
<dbReference type="Proteomes" id="UP000615446">
    <property type="component" value="Unassembled WGS sequence"/>
</dbReference>
<evidence type="ECO:0000313" key="1">
    <source>
        <dbReference type="EMBL" id="GES77212.1"/>
    </source>
</evidence>
<dbReference type="AlphaFoldDB" id="A0A8H3QFK8"/>
<evidence type="ECO:0000313" key="2">
    <source>
        <dbReference type="Proteomes" id="UP000615446"/>
    </source>
</evidence>